<dbReference type="EMBL" id="MLIQ01000015">
    <property type="protein sequence ID" value="OHU56820.1"/>
    <property type="molecule type" value="Genomic_DNA"/>
</dbReference>
<dbReference type="RefSeq" id="WP_057969467.1">
    <property type="nucleotide sequence ID" value="NZ_MLII01000039.1"/>
</dbReference>
<dbReference type="Proteomes" id="UP000180043">
    <property type="component" value="Unassembled WGS sequence"/>
</dbReference>
<evidence type="ECO:0000313" key="1">
    <source>
        <dbReference type="EMBL" id="OHU56820.1"/>
    </source>
</evidence>
<reference evidence="1 2" key="1">
    <citation type="submission" date="2016-10" db="EMBL/GenBank/DDBJ databases">
        <title>Evaluation of Human, Veterinary and Environmental Mycobacterium chelonae Isolates by Core Genome Phylogenomic Analysis, Targeted Gene Comparison, and Anti-microbial Susceptibility Patterns: A Tale of Mistaken Identities.</title>
        <authorList>
            <person name="Fogelson S.B."/>
            <person name="Camus A.C."/>
            <person name="Lorenz W."/>
            <person name="Vasireddy R."/>
            <person name="Vasireddy S."/>
            <person name="Smith T."/>
            <person name="Brown-Elliott B.A."/>
            <person name="Wallace R.J.Jr."/>
            <person name="Hasan N.A."/>
            <person name="Reischl U."/>
            <person name="Sanchez S."/>
        </authorList>
    </citation>
    <scope>NUCLEOTIDE SEQUENCE [LARGE SCALE GENOMIC DNA]</scope>
    <source>
        <strain evidence="1 2">15515</strain>
    </source>
</reference>
<comment type="caution">
    <text evidence="1">The sequence shown here is derived from an EMBL/GenBank/DDBJ whole genome shotgun (WGS) entry which is preliminary data.</text>
</comment>
<accession>A0A1S1LK67</accession>
<evidence type="ECO:0000313" key="2">
    <source>
        <dbReference type="Proteomes" id="UP000180043"/>
    </source>
</evidence>
<sequence>MSTKFLDRRAFGNECDDEASNGDWSDLGWTVVAAPQPLVAGVRIADVTAQFWGAPAQHPAPTPVIGRGQTEAAGVCDYPTVIRTRTRTRPAR</sequence>
<dbReference type="AlphaFoldDB" id="A0A1S1LK67"/>
<proteinExistence type="predicted"/>
<name>A0A1S1LK67_MYCCH</name>
<gene>
    <name evidence="1" type="ORF">BKG82_13195</name>
</gene>
<protein>
    <submittedName>
        <fullName evidence="1">Uncharacterized protein</fullName>
    </submittedName>
</protein>
<organism evidence="1 2">
    <name type="scientific">Mycobacteroides chelonae</name>
    <name type="common">Mycobacterium chelonae</name>
    <dbReference type="NCBI Taxonomy" id="1774"/>
    <lineage>
        <taxon>Bacteria</taxon>
        <taxon>Bacillati</taxon>
        <taxon>Actinomycetota</taxon>
        <taxon>Actinomycetes</taxon>
        <taxon>Mycobacteriales</taxon>
        <taxon>Mycobacteriaceae</taxon>
        <taxon>Mycobacteroides</taxon>
    </lineage>
</organism>